<dbReference type="OrthoDB" id="10288193at2759"/>
<gene>
    <name evidence="3" type="ORF">FOL47_000723</name>
</gene>
<keyword evidence="1" id="KW-0175">Coiled coil</keyword>
<feature type="region of interest" description="Disordered" evidence="2">
    <location>
        <begin position="96"/>
        <end position="121"/>
    </location>
</feature>
<keyword evidence="4" id="KW-1185">Reference proteome</keyword>
<dbReference type="Proteomes" id="UP000591131">
    <property type="component" value="Unassembled WGS sequence"/>
</dbReference>
<feature type="coiled-coil region" evidence="1">
    <location>
        <begin position="318"/>
        <end position="345"/>
    </location>
</feature>
<name>A0A7J6ML04_PERCH</name>
<organism evidence="3 4">
    <name type="scientific">Perkinsus chesapeaki</name>
    <name type="common">Clam parasite</name>
    <name type="synonym">Perkinsus andrewsi</name>
    <dbReference type="NCBI Taxonomy" id="330153"/>
    <lineage>
        <taxon>Eukaryota</taxon>
        <taxon>Sar</taxon>
        <taxon>Alveolata</taxon>
        <taxon>Perkinsozoa</taxon>
        <taxon>Perkinsea</taxon>
        <taxon>Perkinsida</taxon>
        <taxon>Perkinsidae</taxon>
        <taxon>Perkinsus</taxon>
    </lineage>
</organism>
<evidence type="ECO:0000313" key="3">
    <source>
        <dbReference type="EMBL" id="KAF4672279.1"/>
    </source>
</evidence>
<sequence length="459" mass="50292">MPHKKLRAAGPVYDSKLLWRAVLSSRRLFAQLDPGSQLGTIPIPLSASEYQATQPQLDQGTANDITLNTEGVTFGYEYLKMLDAQRNDDVVKEWLEEKEEKDSCDSDEEADASSAADDAENLVLDVMDDGQGLGEEEEFEFEEEESDAPADILPDQGELAFQAAAQSGRPKRKLCRLKSLHTTTHSVKLNRWSDSIRGVVRNLSSEAPVGHGCAAFVYRAYLRKTLEEVDDALLTGRKPLPYHPISLDCIKTFIKKLNSFRASAVAPTVRGAGAIAEMDQSLQPDDDMYFDEAPRAEVLAMGAPLGGAPKPVTSVEVSKELKLRAKRKKEAAADLKEATEEATATSSAAKVANVRGVCKFCDKPLTVDRAFNDHEKDGSKFGRCPLDPKPPPDPNAILFVDRALAAAQQVEVKHDPSAKKSCRIVTAYFFCESKLGIKASDNFTSRLRRRLATKDSSSA</sequence>
<proteinExistence type="predicted"/>
<comment type="caution">
    <text evidence="3">The sequence shown here is derived from an EMBL/GenBank/DDBJ whole genome shotgun (WGS) entry which is preliminary data.</text>
</comment>
<evidence type="ECO:0000313" key="4">
    <source>
        <dbReference type="Proteomes" id="UP000591131"/>
    </source>
</evidence>
<dbReference type="EMBL" id="JAAPAO010000114">
    <property type="protein sequence ID" value="KAF4672279.1"/>
    <property type="molecule type" value="Genomic_DNA"/>
</dbReference>
<evidence type="ECO:0000256" key="1">
    <source>
        <dbReference type="SAM" id="Coils"/>
    </source>
</evidence>
<dbReference type="AlphaFoldDB" id="A0A7J6ML04"/>
<evidence type="ECO:0000256" key="2">
    <source>
        <dbReference type="SAM" id="MobiDB-lite"/>
    </source>
</evidence>
<protein>
    <submittedName>
        <fullName evidence="3">Uncharacterized protein</fullName>
    </submittedName>
</protein>
<accession>A0A7J6ML04</accession>
<reference evidence="3 4" key="1">
    <citation type="submission" date="2020-04" db="EMBL/GenBank/DDBJ databases">
        <title>Perkinsus chesapeaki whole genome sequence.</title>
        <authorList>
            <person name="Bogema D.R."/>
        </authorList>
    </citation>
    <scope>NUCLEOTIDE SEQUENCE [LARGE SCALE GENOMIC DNA]</scope>
    <source>
        <strain evidence="3">ATCC PRA-425</strain>
    </source>
</reference>